<gene>
    <name evidence="1" type="ORF">ENR15_10285</name>
</gene>
<reference evidence="1" key="1">
    <citation type="journal article" date="2020" name="mSystems">
        <title>Genome- and Community-Level Interaction Insights into Carbon Utilization and Element Cycling Functions of Hydrothermarchaeota in Hydrothermal Sediment.</title>
        <authorList>
            <person name="Zhou Z."/>
            <person name="Liu Y."/>
            <person name="Xu W."/>
            <person name="Pan J."/>
            <person name="Luo Z.H."/>
            <person name="Li M."/>
        </authorList>
    </citation>
    <scope>NUCLEOTIDE SEQUENCE [LARGE SCALE GENOMIC DNA]</scope>
    <source>
        <strain evidence="1">SpSt-374</strain>
    </source>
</reference>
<name>A0A7C3VGR1_9CYAN</name>
<evidence type="ECO:0000313" key="1">
    <source>
        <dbReference type="EMBL" id="HGG01012.1"/>
    </source>
</evidence>
<dbReference type="InterPro" id="IPR054638">
    <property type="entry name" value="Npun_F0813-like"/>
</dbReference>
<dbReference type="EMBL" id="DSPX01000100">
    <property type="protein sequence ID" value="HGG01012.1"/>
    <property type="molecule type" value="Genomic_DNA"/>
</dbReference>
<proteinExistence type="predicted"/>
<dbReference type="NCBIfam" id="NF045621">
    <property type="entry name" value="Npun_F0813_fam"/>
    <property type="match status" value="1"/>
</dbReference>
<accession>A0A7C3VGR1</accession>
<comment type="caution">
    <text evidence="1">The sequence shown here is derived from an EMBL/GenBank/DDBJ whole genome shotgun (WGS) entry which is preliminary data.</text>
</comment>
<sequence length="223" mass="25280">MFILKRQDVEISSIQHPKTGQQIPILNYQGQTFRLINVFSAAQAEEAKAFWRDLTDNRGKACVLLEEPDRYSVWGKIRLEQLGDEPQSGGVAVAPLFTQACLLLLQAVYFDVEDLLGTRQASAFEQEIVQVLQKWRFPQAESPAAVKQLLKIDPLAGGSMPGWQEHHITTFLQELYRMGKEYFGNTSFAEGAVEVLQDMPAGERKQFIEWMNQYPLGKMWGVG</sequence>
<dbReference type="Pfam" id="PF24276">
    <property type="entry name" value="DUF7469"/>
    <property type="match status" value="1"/>
</dbReference>
<protein>
    <submittedName>
        <fullName evidence="1">Uncharacterized protein</fullName>
    </submittedName>
</protein>
<dbReference type="AlphaFoldDB" id="A0A7C3VGR1"/>
<organism evidence="1">
    <name type="scientific">Planktothricoides sp. SpSt-374</name>
    <dbReference type="NCBI Taxonomy" id="2282167"/>
    <lineage>
        <taxon>Bacteria</taxon>
        <taxon>Bacillati</taxon>
        <taxon>Cyanobacteriota</taxon>
        <taxon>Cyanophyceae</taxon>
        <taxon>Oscillatoriophycideae</taxon>
        <taxon>Oscillatoriales</taxon>
        <taxon>Oscillatoriaceae</taxon>
        <taxon>Planktothricoides</taxon>
    </lineage>
</organism>
<dbReference type="InterPro" id="IPR055892">
    <property type="entry name" value="DUF7469"/>
</dbReference>